<evidence type="ECO:0000313" key="1">
    <source>
        <dbReference type="EMBL" id="GIJ51970.1"/>
    </source>
</evidence>
<gene>
    <name evidence="1" type="ORF">Val02_88560</name>
</gene>
<organism evidence="1 2">
    <name type="scientific">Virgisporangium aliadipatigenens</name>
    <dbReference type="NCBI Taxonomy" id="741659"/>
    <lineage>
        <taxon>Bacteria</taxon>
        <taxon>Bacillati</taxon>
        <taxon>Actinomycetota</taxon>
        <taxon>Actinomycetes</taxon>
        <taxon>Micromonosporales</taxon>
        <taxon>Micromonosporaceae</taxon>
        <taxon>Virgisporangium</taxon>
    </lineage>
</organism>
<accession>A0A8J4DV40</accession>
<reference evidence="1" key="1">
    <citation type="submission" date="2021-01" db="EMBL/GenBank/DDBJ databases">
        <title>Whole genome shotgun sequence of Virgisporangium aliadipatigenens NBRC 105644.</title>
        <authorList>
            <person name="Komaki H."/>
            <person name="Tamura T."/>
        </authorList>
    </citation>
    <scope>NUCLEOTIDE SEQUENCE</scope>
    <source>
        <strain evidence="1">NBRC 105644</strain>
    </source>
</reference>
<dbReference type="AlphaFoldDB" id="A0A8J4DV40"/>
<dbReference type="Proteomes" id="UP000619260">
    <property type="component" value="Unassembled WGS sequence"/>
</dbReference>
<evidence type="ECO:0000313" key="2">
    <source>
        <dbReference type="Proteomes" id="UP000619260"/>
    </source>
</evidence>
<sequence>MKAGMIRVMTRLTIAVPDELADKIKAAAGGNVSAWIADLARDALLRQEAAAVARFEAEQADRTWDLDRWAA</sequence>
<name>A0A8J4DV40_9ACTN</name>
<protein>
    <submittedName>
        <fullName evidence="1">Uncharacterized protein</fullName>
    </submittedName>
</protein>
<keyword evidence="2" id="KW-1185">Reference proteome</keyword>
<dbReference type="EMBL" id="BOPF01000060">
    <property type="protein sequence ID" value="GIJ51970.1"/>
    <property type="molecule type" value="Genomic_DNA"/>
</dbReference>
<proteinExistence type="predicted"/>
<comment type="caution">
    <text evidence="1">The sequence shown here is derived from an EMBL/GenBank/DDBJ whole genome shotgun (WGS) entry which is preliminary data.</text>
</comment>